<evidence type="ECO:0000256" key="3">
    <source>
        <dbReference type="ARBA" id="ARBA00023002"/>
    </source>
</evidence>
<comment type="similarity">
    <text evidence="1 5">Belongs to the HIBADH-related family.</text>
</comment>
<dbReference type="EC" id="1.1.1.31" evidence="5"/>
<keyword evidence="2 5" id="KW-0101">Branched-chain amino acid catabolism</keyword>
<dbReference type="Gene3D" id="3.40.50.720">
    <property type="entry name" value="NAD(P)-binding Rossmann-like Domain"/>
    <property type="match status" value="1"/>
</dbReference>
<dbReference type="PANTHER" id="PTHR22981:SF7">
    <property type="entry name" value="3-HYDROXYISOBUTYRATE DEHYDROGENASE, MITOCHONDRIAL"/>
    <property type="match status" value="1"/>
</dbReference>
<evidence type="ECO:0000256" key="6">
    <source>
        <dbReference type="SAM" id="MobiDB-lite"/>
    </source>
</evidence>
<comment type="pathway">
    <text evidence="5">Amino-acid degradation; L-valine degradation.</text>
</comment>
<dbReference type="InterPro" id="IPR008927">
    <property type="entry name" value="6-PGluconate_DH-like_C_sf"/>
</dbReference>
<dbReference type="Proteomes" id="UP001626549">
    <property type="component" value="Chromosome"/>
</dbReference>
<dbReference type="NCBIfam" id="TIGR01692">
    <property type="entry name" value="HIBADH"/>
    <property type="match status" value="1"/>
</dbReference>
<evidence type="ECO:0000313" key="10">
    <source>
        <dbReference type="Proteomes" id="UP001626549"/>
    </source>
</evidence>
<protein>
    <recommendedName>
        <fullName evidence="5">3-hydroxyisobutyrate dehydrogenase</fullName>
        <shortName evidence="5">HIBADH</shortName>
        <ecNumber evidence="5">1.1.1.31</ecNumber>
    </recommendedName>
</protein>
<evidence type="ECO:0000256" key="4">
    <source>
        <dbReference type="ARBA" id="ARBA00023027"/>
    </source>
</evidence>
<feature type="domain" description="6-phosphogluconate dehydrogenase NADP-binding" evidence="7">
    <location>
        <begin position="4"/>
        <end position="162"/>
    </location>
</feature>
<dbReference type="InterPro" id="IPR036291">
    <property type="entry name" value="NAD(P)-bd_dom_sf"/>
</dbReference>
<evidence type="ECO:0000256" key="1">
    <source>
        <dbReference type="ARBA" id="ARBA00009080"/>
    </source>
</evidence>
<accession>A0ABZ0IEU3</accession>
<dbReference type="Pfam" id="PF14833">
    <property type="entry name" value="NAD_binding_11"/>
    <property type="match status" value="1"/>
</dbReference>
<dbReference type="InterPro" id="IPR015815">
    <property type="entry name" value="HIBADH-related"/>
</dbReference>
<dbReference type="GO" id="GO:0008442">
    <property type="term" value="F:3-hydroxyisobutyrate dehydrogenase activity"/>
    <property type="evidence" value="ECO:0007669"/>
    <property type="project" value="UniProtKB-EC"/>
</dbReference>
<dbReference type="InterPro" id="IPR013328">
    <property type="entry name" value="6PGD_dom2"/>
</dbReference>
<dbReference type="Pfam" id="PF03446">
    <property type="entry name" value="NAD_binding_2"/>
    <property type="match status" value="1"/>
</dbReference>
<name>A0ABZ0IEU3_9GAMM</name>
<dbReference type="InterPro" id="IPR002204">
    <property type="entry name" value="3-OH-isobutyrate_DH-rel_CS"/>
</dbReference>
<keyword evidence="3 5" id="KW-0560">Oxidoreductase</keyword>
<feature type="region of interest" description="Disordered" evidence="6">
    <location>
        <begin position="276"/>
        <end position="295"/>
    </location>
</feature>
<dbReference type="InterPro" id="IPR029154">
    <property type="entry name" value="HIBADH-like_NADP-bd"/>
</dbReference>
<comment type="catalytic activity">
    <reaction evidence="5">
        <text>3-hydroxy-2-methylpropanoate + NAD(+) = 2-methyl-3-oxopropanoate + NADH + H(+)</text>
        <dbReference type="Rhea" id="RHEA:17681"/>
        <dbReference type="ChEBI" id="CHEBI:11805"/>
        <dbReference type="ChEBI" id="CHEBI:15378"/>
        <dbReference type="ChEBI" id="CHEBI:57540"/>
        <dbReference type="ChEBI" id="CHEBI:57700"/>
        <dbReference type="ChEBI" id="CHEBI:57945"/>
        <dbReference type="EC" id="1.1.1.31"/>
    </reaction>
</comment>
<keyword evidence="10" id="KW-1185">Reference proteome</keyword>
<gene>
    <name evidence="9" type="primary">mmsB</name>
    <name evidence="9" type="ORF">R0137_03235</name>
</gene>
<dbReference type="PROSITE" id="PS00895">
    <property type="entry name" value="3_HYDROXYISOBUT_DH"/>
    <property type="match status" value="1"/>
</dbReference>
<dbReference type="PANTHER" id="PTHR22981">
    <property type="entry name" value="3-HYDROXYISOBUTYRATE DEHYDROGENASE-RELATED"/>
    <property type="match status" value="1"/>
</dbReference>
<dbReference type="SUPFAM" id="SSF51735">
    <property type="entry name" value="NAD(P)-binding Rossmann-fold domains"/>
    <property type="match status" value="1"/>
</dbReference>
<evidence type="ECO:0000259" key="7">
    <source>
        <dbReference type="Pfam" id="PF03446"/>
    </source>
</evidence>
<proteinExistence type="inferred from homology"/>
<evidence type="ECO:0000256" key="5">
    <source>
        <dbReference type="RuleBase" id="RU910714"/>
    </source>
</evidence>
<evidence type="ECO:0000259" key="8">
    <source>
        <dbReference type="Pfam" id="PF14833"/>
    </source>
</evidence>
<dbReference type="Gene3D" id="1.10.1040.10">
    <property type="entry name" value="N-(1-d-carboxylethyl)-l-norvaline Dehydrogenase, domain 2"/>
    <property type="match status" value="1"/>
</dbReference>
<evidence type="ECO:0000256" key="2">
    <source>
        <dbReference type="ARBA" id="ARBA00022456"/>
    </source>
</evidence>
<dbReference type="EMBL" id="CP136865">
    <property type="protein sequence ID" value="WOJ97593.1"/>
    <property type="molecule type" value="Genomic_DNA"/>
</dbReference>
<evidence type="ECO:0000313" key="9">
    <source>
        <dbReference type="EMBL" id="WOJ97593.1"/>
    </source>
</evidence>
<organism evidence="9 10">
    <name type="scientific">Congregibacter brevis</name>
    <dbReference type="NCBI Taxonomy" id="3081201"/>
    <lineage>
        <taxon>Bacteria</taxon>
        <taxon>Pseudomonadati</taxon>
        <taxon>Pseudomonadota</taxon>
        <taxon>Gammaproteobacteria</taxon>
        <taxon>Cellvibrionales</taxon>
        <taxon>Halieaceae</taxon>
        <taxon>Congregibacter</taxon>
    </lineage>
</organism>
<dbReference type="SUPFAM" id="SSF48179">
    <property type="entry name" value="6-phosphogluconate dehydrogenase C-terminal domain-like"/>
    <property type="match status" value="1"/>
</dbReference>
<sequence length="295" mass="30427">MQQRVGFIGLGNMGGPMAANLVAAGFAVSVFDLSEEACKALAEQGATVADSAKAAADSADFLISMLPAGKHVAGLYQGDDGLLSLLGSSTTVLDCSTIDAQTARSVGEAAAERGIGFLDAPVSGGVAAAQAGTLAFMCGGDAKVFETAQPVLDVMGRASFHAGPAGAGQVAKACNNMLLAVHMLGTCEALAMGEKHGLDPERLSEIMLASSGRNWSLEVYNPWPEVMEGSPASNNYQPGFMVDLMAKDLGLAMEVAEAAGVDNRMGQLAQSLYSEHQDAGNGTRDFSSVLERYRR</sequence>
<dbReference type="PIRSF" id="PIRSF000103">
    <property type="entry name" value="HIBADH"/>
    <property type="match status" value="1"/>
</dbReference>
<dbReference type="InterPro" id="IPR011548">
    <property type="entry name" value="HIBADH"/>
</dbReference>
<dbReference type="InterPro" id="IPR006115">
    <property type="entry name" value="6PGDH_NADP-bd"/>
</dbReference>
<keyword evidence="4 5" id="KW-0520">NAD</keyword>
<dbReference type="RefSeq" id="WP_407328495.1">
    <property type="nucleotide sequence ID" value="NZ_CP136865.1"/>
</dbReference>
<feature type="domain" description="3-hydroxyisobutyrate dehydrogenase-like NAD-binding" evidence="8">
    <location>
        <begin position="166"/>
        <end position="291"/>
    </location>
</feature>
<reference evidence="9 10" key="1">
    <citation type="submission" date="2023-10" db="EMBL/GenBank/DDBJ databases">
        <title>Two novel species belonging to the OM43/NOR5 clade.</title>
        <authorList>
            <person name="Park M."/>
        </authorList>
    </citation>
    <scope>NUCLEOTIDE SEQUENCE [LARGE SCALE GENOMIC DNA]</scope>
    <source>
        <strain evidence="9 10">IMCC45268</strain>
    </source>
</reference>